<evidence type="ECO:0000313" key="3">
    <source>
        <dbReference type="Proteomes" id="UP001501523"/>
    </source>
</evidence>
<evidence type="ECO:0000256" key="1">
    <source>
        <dbReference type="SAM" id="MobiDB-lite"/>
    </source>
</evidence>
<evidence type="ECO:0008006" key="4">
    <source>
        <dbReference type="Google" id="ProtNLM"/>
    </source>
</evidence>
<dbReference type="EMBL" id="BAAAEU010000001">
    <property type="protein sequence ID" value="GAA0705814.1"/>
    <property type="molecule type" value="Genomic_DNA"/>
</dbReference>
<dbReference type="RefSeq" id="WP_343786516.1">
    <property type="nucleotide sequence ID" value="NZ_BAAAEU010000001.1"/>
</dbReference>
<organism evidence="2 3">
    <name type="scientific">Dokdonella soli</name>
    <dbReference type="NCBI Taxonomy" id="529810"/>
    <lineage>
        <taxon>Bacteria</taxon>
        <taxon>Pseudomonadati</taxon>
        <taxon>Pseudomonadota</taxon>
        <taxon>Gammaproteobacteria</taxon>
        <taxon>Lysobacterales</taxon>
        <taxon>Rhodanobacteraceae</taxon>
        <taxon>Dokdonella</taxon>
    </lineage>
</organism>
<name>A0ABN1IC76_9GAMM</name>
<proteinExistence type="predicted"/>
<evidence type="ECO:0000313" key="2">
    <source>
        <dbReference type="EMBL" id="GAA0705814.1"/>
    </source>
</evidence>
<dbReference type="Pfam" id="PF11455">
    <property type="entry name" value="MazE-like"/>
    <property type="match status" value="1"/>
</dbReference>
<comment type="caution">
    <text evidence="2">The sequence shown here is derived from an EMBL/GenBank/DDBJ whole genome shotgun (WGS) entry which is preliminary data.</text>
</comment>
<feature type="region of interest" description="Disordered" evidence="1">
    <location>
        <begin position="1"/>
        <end position="35"/>
    </location>
</feature>
<keyword evidence="3" id="KW-1185">Reference proteome</keyword>
<reference evidence="2 3" key="1">
    <citation type="journal article" date="2019" name="Int. J. Syst. Evol. Microbiol.">
        <title>The Global Catalogue of Microorganisms (GCM) 10K type strain sequencing project: providing services to taxonomists for standard genome sequencing and annotation.</title>
        <authorList>
            <consortium name="The Broad Institute Genomics Platform"/>
            <consortium name="The Broad Institute Genome Sequencing Center for Infectious Disease"/>
            <person name="Wu L."/>
            <person name="Ma J."/>
        </authorList>
    </citation>
    <scope>NUCLEOTIDE SEQUENCE [LARGE SCALE GENOMIC DNA]</scope>
    <source>
        <strain evidence="2 3">JCM 15421</strain>
    </source>
</reference>
<accession>A0ABN1IC76</accession>
<gene>
    <name evidence="2" type="ORF">GCM10009105_03540</name>
</gene>
<protein>
    <recommendedName>
        <fullName evidence="4">DUF3018 family protein</fullName>
    </recommendedName>
</protein>
<dbReference type="InterPro" id="IPR021558">
    <property type="entry name" value="MazE-like"/>
</dbReference>
<sequence length="91" mass="10212">MTTNKPGSGRAGRSTTTAKPRKPPTMTKESRYREGMRRRGFRLVSMWVPDTRNPAFRAELERQAALIARQESAADLAFIESALTEIDGWTA</sequence>
<dbReference type="Proteomes" id="UP001501523">
    <property type="component" value="Unassembled WGS sequence"/>
</dbReference>